<evidence type="ECO:0000256" key="1">
    <source>
        <dbReference type="ARBA" id="ARBA00006484"/>
    </source>
</evidence>
<dbReference type="Gene3D" id="3.40.50.720">
    <property type="entry name" value="NAD(P)-binding Rossmann-like Domain"/>
    <property type="match status" value="1"/>
</dbReference>
<organism evidence="2">
    <name type="scientific">human gut metagenome</name>
    <dbReference type="NCBI Taxonomy" id="408170"/>
    <lineage>
        <taxon>unclassified sequences</taxon>
        <taxon>metagenomes</taxon>
        <taxon>organismal metagenomes</taxon>
    </lineage>
</organism>
<accession>W1YX41</accession>
<proteinExistence type="inferred from homology"/>
<comment type="caution">
    <text evidence="2">The sequence shown here is derived from an EMBL/GenBank/DDBJ whole genome shotgun (WGS) entry which is preliminary data.</text>
</comment>
<protein>
    <submittedName>
        <fullName evidence="2">Short-chain dehydrogenase/reductase SDR</fullName>
    </submittedName>
</protein>
<evidence type="ECO:0000313" key="2">
    <source>
        <dbReference type="EMBL" id="ETJ45739.1"/>
    </source>
</evidence>
<gene>
    <name evidence="2" type="ORF">Q604_UNBC00273G0001</name>
</gene>
<dbReference type="EMBL" id="AZMM01000273">
    <property type="protein sequence ID" value="ETJ45739.1"/>
    <property type="molecule type" value="Genomic_DNA"/>
</dbReference>
<dbReference type="SUPFAM" id="SSF51735">
    <property type="entry name" value="NAD(P)-binding Rossmann-fold domains"/>
    <property type="match status" value="1"/>
</dbReference>
<dbReference type="PANTHER" id="PTHR43943:SF2">
    <property type="entry name" value="DEHYDROGENASE_REDUCTASE 4"/>
    <property type="match status" value="1"/>
</dbReference>
<comment type="similarity">
    <text evidence="1">Belongs to the short-chain dehydrogenases/reductases (SDR) family.</text>
</comment>
<sequence length="43" mass="4110">MKLDLTGKVAVVSGSTSGIGQGIAAGLAKAGATVVVVGRKQRG</sequence>
<reference evidence="2" key="1">
    <citation type="submission" date="2013-12" db="EMBL/GenBank/DDBJ databases">
        <title>A Varibaculum cambriense genome reconstructed from a premature infant gut community with otherwise low bacterial novelty that shifts toward anaerobic metabolism during the third week of life.</title>
        <authorList>
            <person name="Brown C.T."/>
            <person name="Sharon I."/>
            <person name="Thomas B.C."/>
            <person name="Castelle C.J."/>
            <person name="Morowitz M.J."/>
            <person name="Banfield J.F."/>
        </authorList>
    </citation>
    <scope>NUCLEOTIDE SEQUENCE</scope>
</reference>
<dbReference type="InterPro" id="IPR036291">
    <property type="entry name" value="NAD(P)-bd_dom_sf"/>
</dbReference>
<dbReference type="AlphaFoldDB" id="W1YX41"/>
<dbReference type="PANTHER" id="PTHR43943">
    <property type="entry name" value="DEHYDROGENASE/REDUCTASE (SDR FAMILY) MEMBER 4"/>
    <property type="match status" value="1"/>
</dbReference>
<name>W1YX41_9ZZZZ</name>
<feature type="non-terminal residue" evidence="2">
    <location>
        <position position="43"/>
    </location>
</feature>